<dbReference type="PROSITE" id="PS00479">
    <property type="entry name" value="ZF_DAG_PE_1"/>
    <property type="match status" value="1"/>
</dbReference>
<sequence>MRNRLPKKTRSMWNPLNWISCEDLNATLITSGYFVTFFAVSVIIAWKIFKKMHQFELPARDISKGHRWCAINTFSNTAYCSICSTLVIDGYFCDSCGVCADYSCYKKSDKTLQCKVLSSCDVSMKHHWVKGNIPSVYPCGICEEECGAEAGLSDFRCCWCQRVVHKNCLKNMSEICDFGPYRSFIVPPSCVTLKKVGLKGHRHLVVDEVRPPPYEPWSPLIVIGNRKSGNNEGENVLKAFRSYLNPAQVIDLHDVPPEKGLQWCKLITDHVCRILVAGGDGTVGWVLNAIDKLNIEPVPQVCILPLGTGNDLSRVLGWGYCYSGETEVRKTLDQISSAAVSKLDRWKIKISSSRHLTIRSPTTKEYFMNNYASVGVDALVALNFHKTRESKFYLFSSRLINRFLYLLYGAKDILERGCENLHEKVELYLDDKLTPLPALEAVIILNISSWGGGVKPWNMGTPEKNLTPQRHDDGLLEVMGVYSSFHIAQLQIGMSEPLRLGQARSIKLKLLERIPLQIDGEPWEQAPGEIVITHHNLATMLSNSH</sequence>
<dbReference type="InterPro" id="IPR046349">
    <property type="entry name" value="C1-like_sf"/>
</dbReference>
<reference evidence="14" key="1">
    <citation type="submission" date="2020-07" db="EMBL/GenBank/DDBJ databases">
        <title>Multicomponent nature underlies the extraordinary mechanical properties of spider dragline silk.</title>
        <authorList>
            <person name="Kono N."/>
            <person name="Nakamura H."/>
            <person name="Mori M."/>
            <person name="Yoshida Y."/>
            <person name="Ohtoshi R."/>
            <person name="Malay A.D."/>
            <person name="Moran D.A.P."/>
            <person name="Tomita M."/>
            <person name="Numata K."/>
            <person name="Arakawa K."/>
        </authorList>
    </citation>
    <scope>NUCLEOTIDE SEQUENCE</scope>
</reference>
<dbReference type="InterPro" id="IPR017438">
    <property type="entry name" value="ATP-NAD_kinase_N"/>
</dbReference>
<dbReference type="GO" id="GO:0004143">
    <property type="term" value="F:ATP-dependent diacylglycerol kinase activity"/>
    <property type="evidence" value="ECO:0007669"/>
    <property type="project" value="UniProtKB-EC"/>
</dbReference>
<keyword evidence="5" id="KW-0677">Repeat</keyword>
<evidence type="ECO:0000313" key="14">
    <source>
        <dbReference type="EMBL" id="GFR03213.1"/>
    </source>
</evidence>
<dbReference type="PANTHER" id="PTHR11255">
    <property type="entry name" value="DIACYLGLYCEROL KINASE"/>
    <property type="match status" value="1"/>
</dbReference>
<keyword evidence="6 10" id="KW-0547">Nucleotide-binding</keyword>
<dbReference type="Pfam" id="PF00781">
    <property type="entry name" value="DAGK_cat"/>
    <property type="match status" value="1"/>
</dbReference>
<dbReference type="SUPFAM" id="SSF111331">
    <property type="entry name" value="NAD kinase/diacylglycerol kinase-like"/>
    <property type="match status" value="1"/>
</dbReference>
<evidence type="ECO:0000256" key="10">
    <source>
        <dbReference type="RuleBase" id="RU361128"/>
    </source>
</evidence>
<keyword evidence="8" id="KW-0862">Zinc</keyword>
<evidence type="ECO:0000256" key="1">
    <source>
        <dbReference type="ARBA" id="ARBA00001383"/>
    </source>
</evidence>
<keyword evidence="15" id="KW-1185">Reference proteome</keyword>
<evidence type="ECO:0000313" key="15">
    <source>
        <dbReference type="Proteomes" id="UP000887116"/>
    </source>
</evidence>
<evidence type="ECO:0000256" key="7">
    <source>
        <dbReference type="ARBA" id="ARBA00022777"/>
    </source>
</evidence>
<dbReference type="SMART" id="SM00109">
    <property type="entry name" value="C1"/>
    <property type="match status" value="2"/>
</dbReference>
<keyword evidence="9 10" id="KW-0067">ATP-binding</keyword>
<proteinExistence type="inferred from homology"/>
<dbReference type="SMART" id="SM00045">
    <property type="entry name" value="DAGKa"/>
    <property type="match status" value="1"/>
</dbReference>
<dbReference type="Gene3D" id="3.30.60.20">
    <property type="match status" value="1"/>
</dbReference>
<dbReference type="EC" id="2.7.1.107" evidence="10"/>
<comment type="catalytic activity">
    <reaction evidence="1 10">
        <text>a 1,2-diacyl-sn-glycerol + ATP = a 1,2-diacyl-sn-glycero-3-phosphate + ADP + H(+)</text>
        <dbReference type="Rhea" id="RHEA:10272"/>
        <dbReference type="ChEBI" id="CHEBI:15378"/>
        <dbReference type="ChEBI" id="CHEBI:17815"/>
        <dbReference type="ChEBI" id="CHEBI:30616"/>
        <dbReference type="ChEBI" id="CHEBI:58608"/>
        <dbReference type="ChEBI" id="CHEBI:456216"/>
        <dbReference type="EC" id="2.7.1.107"/>
    </reaction>
</comment>
<evidence type="ECO:0000256" key="5">
    <source>
        <dbReference type="ARBA" id="ARBA00022737"/>
    </source>
</evidence>
<evidence type="ECO:0000256" key="8">
    <source>
        <dbReference type="ARBA" id="ARBA00022833"/>
    </source>
</evidence>
<dbReference type="InterPro" id="IPR037607">
    <property type="entry name" value="DGK"/>
</dbReference>
<dbReference type="FunFam" id="3.40.50.10330:FF:000007">
    <property type="entry name" value="Diacylglycerol kinase"/>
    <property type="match status" value="1"/>
</dbReference>
<dbReference type="EMBL" id="BMAO01025505">
    <property type="protein sequence ID" value="GFR03213.1"/>
    <property type="molecule type" value="Genomic_DNA"/>
</dbReference>
<name>A0A8X6GG40_TRICU</name>
<gene>
    <name evidence="14" type="primary">DGKE</name>
    <name evidence="14" type="ORF">TNCT_394221</name>
</gene>
<comment type="similarity">
    <text evidence="2 10">Belongs to the eukaryotic diacylglycerol kinase family.</text>
</comment>
<dbReference type="GO" id="GO:0007200">
    <property type="term" value="P:phospholipase C-activating G protein-coupled receptor signaling pathway"/>
    <property type="evidence" value="ECO:0007669"/>
    <property type="project" value="InterPro"/>
</dbReference>
<dbReference type="CDD" id="cd20853">
    <property type="entry name" value="C1_DGKepsilon_typeIII_rpt2"/>
    <property type="match status" value="1"/>
</dbReference>
<dbReference type="InterPro" id="IPR002219">
    <property type="entry name" value="PKC_DAG/PE"/>
</dbReference>
<dbReference type="PROSITE" id="PS50081">
    <property type="entry name" value="ZF_DAG_PE_2"/>
    <property type="match status" value="2"/>
</dbReference>
<dbReference type="GO" id="GO:0005524">
    <property type="term" value="F:ATP binding"/>
    <property type="evidence" value="ECO:0007669"/>
    <property type="project" value="UniProtKB-KW"/>
</dbReference>
<dbReference type="Pfam" id="PF00130">
    <property type="entry name" value="C1_1"/>
    <property type="match status" value="1"/>
</dbReference>
<comment type="caution">
    <text evidence="14">The sequence shown here is derived from an EMBL/GenBank/DDBJ whole genome shotgun (WGS) entry which is preliminary data.</text>
</comment>
<keyword evidence="11" id="KW-0472">Membrane</keyword>
<keyword evidence="11" id="KW-0812">Transmembrane</keyword>
<protein>
    <recommendedName>
        <fullName evidence="10">Diacylglycerol kinase</fullName>
        <shortName evidence="10">DAG kinase</shortName>
        <ecNumber evidence="10">2.7.1.107</ecNumber>
    </recommendedName>
</protein>
<dbReference type="CDD" id="cd20801">
    <property type="entry name" value="C1_DGKepsilon_typeIII_rpt1"/>
    <property type="match status" value="1"/>
</dbReference>
<evidence type="ECO:0000256" key="3">
    <source>
        <dbReference type="ARBA" id="ARBA00022679"/>
    </source>
</evidence>
<dbReference type="InterPro" id="IPR000756">
    <property type="entry name" value="Diacylglycerol_kin_accessory"/>
</dbReference>
<dbReference type="PANTHER" id="PTHR11255:SF118">
    <property type="entry name" value="DIACYLGLYCEROL KINASE EPSILON"/>
    <property type="match status" value="1"/>
</dbReference>
<dbReference type="PROSITE" id="PS50146">
    <property type="entry name" value="DAGK"/>
    <property type="match status" value="1"/>
</dbReference>
<dbReference type="Pfam" id="PF00609">
    <property type="entry name" value="DAGK_acc"/>
    <property type="match status" value="1"/>
</dbReference>
<evidence type="ECO:0000259" key="13">
    <source>
        <dbReference type="PROSITE" id="PS50146"/>
    </source>
</evidence>
<feature type="domain" description="DAGKc" evidence="13">
    <location>
        <begin position="215"/>
        <end position="352"/>
    </location>
</feature>
<dbReference type="OrthoDB" id="242257at2759"/>
<dbReference type="SUPFAM" id="SSF57889">
    <property type="entry name" value="Cysteine-rich domain"/>
    <property type="match status" value="1"/>
</dbReference>
<evidence type="ECO:0000256" key="11">
    <source>
        <dbReference type="SAM" id="Phobius"/>
    </source>
</evidence>
<dbReference type="GO" id="GO:0016020">
    <property type="term" value="C:membrane"/>
    <property type="evidence" value="ECO:0007669"/>
    <property type="project" value="TreeGrafter"/>
</dbReference>
<keyword evidence="7 10" id="KW-0418">Kinase</keyword>
<dbReference type="AlphaFoldDB" id="A0A8X6GG40"/>
<evidence type="ECO:0000256" key="6">
    <source>
        <dbReference type="ARBA" id="ARBA00022741"/>
    </source>
</evidence>
<evidence type="ECO:0000256" key="4">
    <source>
        <dbReference type="ARBA" id="ARBA00022723"/>
    </source>
</evidence>
<evidence type="ECO:0000259" key="12">
    <source>
        <dbReference type="PROSITE" id="PS50081"/>
    </source>
</evidence>
<dbReference type="InterPro" id="IPR001206">
    <property type="entry name" value="Diacylglycerol_kinase_cat_dom"/>
</dbReference>
<dbReference type="InterPro" id="IPR016064">
    <property type="entry name" value="NAD/diacylglycerol_kinase_sf"/>
</dbReference>
<feature type="domain" description="Phorbol-ester/DAG-type" evidence="12">
    <location>
        <begin position="125"/>
        <end position="176"/>
    </location>
</feature>
<feature type="domain" description="Phorbol-ester/DAG-type" evidence="12">
    <location>
        <begin position="65"/>
        <end position="114"/>
    </location>
</feature>
<organism evidence="14 15">
    <name type="scientific">Trichonephila clavata</name>
    <name type="common">Joro spider</name>
    <name type="synonym">Nephila clavata</name>
    <dbReference type="NCBI Taxonomy" id="2740835"/>
    <lineage>
        <taxon>Eukaryota</taxon>
        <taxon>Metazoa</taxon>
        <taxon>Ecdysozoa</taxon>
        <taxon>Arthropoda</taxon>
        <taxon>Chelicerata</taxon>
        <taxon>Arachnida</taxon>
        <taxon>Araneae</taxon>
        <taxon>Araneomorphae</taxon>
        <taxon>Entelegynae</taxon>
        <taxon>Araneoidea</taxon>
        <taxon>Nephilidae</taxon>
        <taxon>Trichonephila</taxon>
    </lineage>
</organism>
<dbReference type="SMART" id="SM00046">
    <property type="entry name" value="DAGKc"/>
    <property type="match status" value="1"/>
</dbReference>
<evidence type="ECO:0000256" key="2">
    <source>
        <dbReference type="ARBA" id="ARBA00009280"/>
    </source>
</evidence>
<evidence type="ECO:0000256" key="9">
    <source>
        <dbReference type="ARBA" id="ARBA00022840"/>
    </source>
</evidence>
<dbReference type="GO" id="GO:0046872">
    <property type="term" value="F:metal ion binding"/>
    <property type="evidence" value="ECO:0007669"/>
    <property type="project" value="UniProtKB-KW"/>
</dbReference>
<dbReference type="Gene3D" id="3.40.50.10330">
    <property type="entry name" value="Probable inorganic polyphosphate/atp-NAD kinase, domain 1"/>
    <property type="match status" value="1"/>
</dbReference>
<dbReference type="Proteomes" id="UP000887116">
    <property type="component" value="Unassembled WGS sequence"/>
</dbReference>
<keyword evidence="11" id="KW-1133">Transmembrane helix</keyword>
<keyword evidence="4" id="KW-0479">Metal-binding</keyword>
<keyword evidence="3 10" id="KW-0808">Transferase</keyword>
<accession>A0A8X6GG40</accession>
<feature type="transmembrane region" description="Helical" evidence="11">
    <location>
        <begin position="24"/>
        <end position="46"/>
    </location>
</feature>
<dbReference type="Gene3D" id="2.60.200.40">
    <property type="match status" value="1"/>
</dbReference>